<evidence type="ECO:0000313" key="3">
    <source>
        <dbReference type="Proteomes" id="UP000199415"/>
    </source>
</evidence>
<dbReference type="SUPFAM" id="SSF51126">
    <property type="entry name" value="Pectin lyase-like"/>
    <property type="match status" value="1"/>
</dbReference>
<dbReference type="InterPro" id="IPR006626">
    <property type="entry name" value="PbH1"/>
</dbReference>
<feature type="domain" description="Right handed beta helix" evidence="1">
    <location>
        <begin position="59"/>
        <end position="262"/>
    </location>
</feature>
<evidence type="ECO:0000259" key="1">
    <source>
        <dbReference type="Pfam" id="PF13229"/>
    </source>
</evidence>
<dbReference type="AlphaFoldDB" id="A0A1G7NUS5"/>
<name>A0A1G7NUS5_9PROT</name>
<reference evidence="2 3" key="1">
    <citation type="submission" date="2016-10" db="EMBL/GenBank/DDBJ databases">
        <authorList>
            <person name="de Groot N.N."/>
        </authorList>
    </citation>
    <scope>NUCLEOTIDE SEQUENCE [LARGE SCALE GENOMIC DNA]</scope>
    <source>
        <strain evidence="2 3">DSM 25584</strain>
    </source>
</reference>
<dbReference type="InterPro" id="IPR011050">
    <property type="entry name" value="Pectin_lyase_fold/virulence"/>
</dbReference>
<dbReference type="RefSeq" id="WP_176758519.1">
    <property type="nucleotide sequence ID" value="NZ_FNCE01000002.1"/>
</dbReference>
<dbReference type="Proteomes" id="UP000199415">
    <property type="component" value="Unassembled WGS sequence"/>
</dbReference>
<sequence>MERAFARARSGAEIVLAPGRYGTVSLTRKAFDDPIVVRSRQPWSAVLTTLRLRDVHGVEIRGVRIDAAGRPSGRYAKPRNAAIEITRSSRIRLTQNQIRGTPDGDFENDRMGVFVSKSTNIRVERNEIHNVLIGARFRETDHLKVVRNSVSDVAKDGMNFVGVRHVCIANNWVFATHPNEVAHTDFIQFWNTKSDVPTSDVILRGNILFQNNVHSTQALFIGDPPPSGYARFTIDHNVIYTSAFHGITASGLRDSSINNNTVITYPRLQWRAHISTEGQNLRVAGNVTTGLRLGTGVTAGGNMKVQSRDSNADGYYGAVFADGFARSRVVPDLLLPPEGAAAPRATKAGATTHLQAMLAGGALPGCETS</sequence>
<protein>
    <submittedName>
        <fullName evidence="2">Right handed beta helix region</fullName>
    </submittedName>
</protein>
<evidence type="ECO:0000313" key="2">
    <source>
        <dbReference type="EMBL" id="SDF77693.1"/>
    </source>
</evidence>
<gene>
    <name evidence="2" type="ORF">SAMN05216241_102315</name>
</gene>
<dbReference type="InterPro" id="IPR012334">
    <property type="entry name" value="Pectin_lyas_fold"/>
</dbReference>
<accession>A0A1G7NUS5</accession>
<keyword evidence="3" id="KW-1185">Reference proteome</keyword>
<proteinExistence type="predicted"/>
<dbReference type="Gene3D" id="2.160.20.10">
    <property type="entry name" value="Single-stranded right-handed beta-helix, Pectin lyase-like"/>
    <property type="match status" value="1"/>
</dbReference>
<dbReference type="InterPro" id="IPR039448">
    <property type="entry name" value="Beta_helix"/>
</dbReference>
<dbReference type="STRING" id="1082479.SAMN05216241_102315"/>
<organism evidence="2 3">
    <name type="scientific">Limimonas halophila</name>
    <dbReference type="NCBI Taxonomy" id="1082479"/>
    <lineage>
        <taxon>Bacteria</taxon>
        <taxon>Pseudomonadati</taxon>
        <taxon>Pseudomonadota</taxon>
        <taxon>Alphaproteobacteria</taxon>
        <taxon>Rhodospirillales</taxon>
        <taxon>Rhodovibrionaceae</taxon>
        <taxon>Limimonas</taxon>
    </lineage>
</organism>
<dbReference type="EMBL" id="FNCE01000002">
    <property type="protein sequence ID" value="SDF77693.1"/>
    <property type="molecule type" value="Genomic_DNA"/>
</dbReference>
<dbReference type="Pfam" id="PF13229">
    <property type="entry name" value="Beta_helix"/>
    <property type="match status" value="1"/>
</dbReference>
<dbReference type="SMART" id="SM00710">
    <property type="entry name" value="PbH1"/>
    <property type="match status" value="6"/>
</dbReference>